<name>X6LQR7_RETFI</name>
<dbReference type="InterPro" id="IPR029021">
    <property type="entry name" value="Prot-tyrosine_phosphatase-like"/>
</dbReference>
<feature type="non-terminal residue" evidence="2">
    <location>
        <position position="221"/>
    </location>
</feature>
<dbReference type="Gene3D" id="3.90.190.10">
    <property type="entry name" value="Protein tyrosine phosphatase superfamily"/>
    <property type="match status" value="1"/>
</dbReference>
<dbReference type="AlphaFoldDB" id="X6LQR7"/>
<dbReference type="EMBL" id="ASPP01029664">
    <property type="protein sequence ID" value="ETO04228.1"/>
    <property type="molecule type" value="Genomic_DNA"/>
</dbReference>
<organism evidence="2 3">
    <name type="scientific">Reticulomyxa filosa</name>
    <dbReference type="NCBI Taxonomy" id="46433"/>
    <lineage>
        <taxon>Eukaryota</taxon>
        <taxon>Sar</taxon>
        <taxon>Rhizaria</taxon>
        <taxon>Retaria</taxon>
        <taxon>Foraminifera</taxon>
        <taxon>Monothalamids</taxon>
        <taxon>Reticulomyxidae</taxon>
        <taxon>Reticulomyxa</taxon>
    </lineage>
</organism>
<gene>
    <name evidence="2" type="ORF">RFI_33170</name>
</gene>
<dbReference type="InterPro" id="IPR016130">
    <property type="entry name" value="Tyr_Pase_AS"/>
</dbReference>
<accession>X6LQR7</accession>
<comment type="caution">
    <text evidence="2">The sequence shown here is derived from an EMBL/GenBank/DDBJ whole genome shotgun (WGS) entry which is preliminary data.</text>
</comment>
<dbReference type="PROSITE" id="PS00383">
    <property type="entry name" value="TYR_PHOSPHATASE_1"/>
    <property type="match status" value="1"/>
</dbReference>
<dbReference type="Proteomes" id="UP000023152">
    <property type="component" value="Unassembled WGS sequence"/>
</dbReference>
<sequence length="221" mass="25699">MFEFVQFSYTWLSYCEKNVAVVHCKGGKGRTGMTVAYAFYFSNLINLVKLILRQAARSSLVDRFQMNQEDQDQNGDQENYQQQTYADADQKNLQLESQLTWSPMYRDKHIFLQVKRENQTPFPFTNVAKFKHTASEHKHKPKTHPACSLTVVSYIFACVLPQDKASDIEQNYSMFDVTVIESTNRDDEDKRKLDEAASPLNQAIKAKLCGKSKPMEYYFHY</sequence>
<evidence type="ECO:0000313" key="2">
    <source>
        <dbReference type="EMBL" id="ETO04228.1"/>
    </source>
</evidence>
<evidence type="ECO:0000259" key="1">
    <source>
        <dbReference type="PROSITE" id="PS50056"/>
    </source>
</evidence>
<reference evidence="2 3" key="1">
    <citation type="journal article" date="2013" name="Curr. Biol.">
        <title>The Genome of the Foraminiferan Reticulomyxa filosa.</title>
        <authorList>
            <person name="Glockner G."/>
            <person name="Hulsmann N."/>
            <person name="Schleicher M."/>
            <person name="Noegel A.A."/>
            <person name="Eichinger L."/>
            <person name="Gallinger C."/>
            <person name="Pawlowski J."/>
            <person name="Sierra R."/>
            <person name="Euteneuer U."/>
            <person name="Pillet L."/>
            <person name="Moustafa A."/>
            <person name="Platzer M."/>
            <person name="Groth M."/>
            <person name="Szafranski K."/>
            <person name="Schliwa M."/>
        </authorList>
    </citation>
    <scope>NUCLEOTIDE SEQUENCE [LARGE SCALE GENOMIC DNA]</scope>
</reference>
<feature type="domain" description="Tyrosine specific protein phosphatases" evidence="1">
    <location>
        <begin position="1"/>
        <end position="51"/>
    </location>
</feature>
<keyword evidence="3" id="KW-1185">Reference proteome</keyword>
<protein>
    <recommendedName>
        <fullName evidence="1">Tyrosine specific protein phosphatases domain-containing protein</fullName>
    </recommendedName>
</protein>
<dbReference type="PROSITE" id="PS50056">
    <property type="entry name" value="TYR_PHOSPHATASE_2"/>
    <property type="match status" value="1"/>
</dbReference>
<proteinExistence type="predicted"/>
<dbReference type="InterPro" id="IPR000387">
    <property type="entry name" value="Tyr_Pase_dom"/>
</dbReference>
<evidence type="ECO:0000313" key="3">
    <source>
        <dbReference type="Proteomes" id="UP000023152"/>
    </source>
</evidence>
<dbReference type="OrthoDB" id="16692at2759"/>
<dbReference type="SUPFAM" id="SSF52799">
    <property type="entry name" value="(Phosphotyrosine protein) phosphatases II"/>
    <property type="match status" value="1"/>
</dbReference>